<sequence length="179" mass="18689">MTPEWSRRERLDAIGVDERHVAIEADADERAALAARFGLSAIEHLAARFAIRRDGAGITATGRVEARVVQPCVATAEPVETAFDEPVSLRFVEPQTGGDPDEEIELGGDALDTIEIEGGAIDLGEAAAETMALAIDPFPRSHGAAATLKAAGVVSDEEVRPAGALAGLGALLKSHNTDQ</sequence>
<gene>
    <name evidence="1" type="ORF">SAMN04488241_1125</name>
</gene>
<dbReference type="STRING" id="634430.SAMN04488241_1125"/>
<name>A0A1I5UIS6_9SPHN</name>
<dbReference type="OrthoDB" id="8443793at2"/>
<accession>A0A1I5UIS6</accession>
<evidence type="ECO:0000313" key="1">
    <source>
        <dbReference type="EMBL" id="SFP95191.1"/>
    </source>
</evidence>
<evidence type="ECO:0000313" key="2">
    <source>
        <dbReference type="Proteomes" id="UP000199586"/>
    </source>
</evidence>
<organism evidence="1 2">
    <name type="scientific">Sphingomonas rubra</name>
    <dbReference type="NCBI Taxonomy" id="634430"/>
    <lineage>
        <taxon>Bacteria</taxon>
        <taxon>Pseudomonadati</taxon>
        <taxon>Pseudomonadota</taxon>
        <taxon>Alphaproteobacteria</taxon>
        <taxon>Sphingomonadales</taxon>
        <taxon>Sphingomonadaceae</taxon>
        <taxon>Sphingomonas</taxon>
    </lineage>
</organism>
<dbReference type="AlphaFoldDB" id="A0A1I5UIS6"/>
<dbReference type="Proteomes" id="UP000199586">
    <property type="component" value="Unassembled WGS sequence"/>
</dbReference>
<dbReference type="InterPro" id="IPR003772">
    <property type="entry name" value="YceD"/>
</dbReference>
<dbReference type="RefSeq" id="WP_093334329.1">
    <property type="nucleotide sequence ID" value="NZ_FOXP01000012.1"/>
</dbReference>
<protein>
    <submittedName>
        <fullName evidence="1">Uncharacterized ACR, COG1399</fullName>
    </submittedName>
</protein>
<keyword evidence="2" id="KW-1185">Reference proteome</keyword>
<dbReference type="Pfam" id="PF02620">
    <property type="entry name" value="YceD"/>
    <property type="match status" value="1"/>
</dbReference>
<reference evidence="1 2" key="1">
    <citation type="submission" date="2016-10" db="EMBL/GenBank/DDBJ databases">
        <authorList>
            <person name="de Groot N.N."/>
        </authorList>
    </citation>
    <scope>NUCLEOTIDE SEQUENCE [LARGE SCALE GENOMIC DNA]</scope>
    <source>
        <strain evidence="1 2">CGMCC 1.9113</strain>
    </source>
</reference>
<proteinExistence type="predicted"/>
<dbReference type="EMBL" id="FOXP01000012">
    <property type="protein sequence ID" value="SFP95191.1"/>
    <property type="molecule type" value="Genomic_DNA"/>
</dbReference>